<dbReference type="AlphaFoldDB" id="A0A0F9FID0"/>
<organism evidence="1">
    <name type="scientific">marine sediment metagenome</name>
    <dbReference type="NCBI Taxonomy" id="412755"/>
    <lineage>
        <taxon>unclassified sequences</taxon>
        <taxon>metagenomes</taxon>
        <taxon>ecological metagenomes</taxon>
    </lineage>
</organism>
<comment type="caution">
    <text evidence="1">The sequence shown here is derived from an EMBL/GenBank/DDBJ whole genome shotgun (WGS) entry which is preliminary data.</text>
</comment>
<name>A0A0F9FID0_9ZZZZ</name>
<protein>
    <submittedName>
        <fullName evidence="1">Uncharacterized protein</fullName>
    </submittedName>
</protein>
<gene>
    <name evidence="1" type="ORF">LCGC14_1947490</name>
</gene>
<proteinExistence type="predicted"/>
<dbReference type="EMBL" id="LAZR01021192">
    <property type="protein sequence ID" value="KKL86164.1"/>
    <property type="molecule type" value="Genomic_DNA"/>
</dbReference>
<reference evidence="1" key="1">
    <citation type="journal article" date="2015" name="Nature">
        <title>Complex archaea that bridge the gap between prokaryotes and eukaryotes.</title>
        <authorList>
            <person name="Spang A."/>
            <person name="Saw J.H."/>
            <person name="Jorgensen S.L."/>
            <person name="Zaremba-Niedzwiedzka K."/>
            <person name="Martijn J."/>
            <person name="Lind A.E."/>
            <person name="van Eijk R."/>
            <person name="Schleper C."/>
            <person name="Guy L."/>
            <person name="Ettema T.J."/>
        </authorList>
    </citation>
    <scope>NUCLEOTIDE SEQUENCE</scope>
</reference>
<accession>A0A0F9FID0</accession>
<evidence type="ECO:0000313" key="1">
    <source>
        <dbReference type="EMBL" id="KKL86164.1"/>
    </source>
</evidence>
<sequence>MVRFLSVFTVEQRPMKWKFFIQALRASGIKVTPELSSLKFKIEFETEQLFQKSLSPGNSNLLLLL</sequence>